<dbReference type="Proteomes" id="UP000194577">
    <property type="component" value="Unassembled WGS sequence"/>
</dbReference>
<dbReference type="InterPro" id="IPR050490">
    <property type="entry name" value="Bact_solute-bd_prot1"/>
</dbReference>
<organism evidence="2 3">
    <name type="scientific">Actinomyces ruminis</name>
    <dbReference type="NCBI Taxonomy" id="1937003"/>
    <lineage>
        <taxon>Bacteria</taxon>
        <taxon>Bacillati</taxon>
        <taxon>Actinomycetota</taxon>
        <taxon>Actinomycetes</taxon>
        <taxon>Actinomycetales</taxon>
        <taxon>Actinomycetaceae</taxon>
        <taxon>Actinomyces</taxon>
    </lineage>
</organism>
<protein>
    <submittedName>
        <fullName evidence="2">Carbohydrate ABC transporter substrate-binding protein</fullName>
    </submittedName>
</protein>
<dbReference type="PANTHER" id="PTHR43649:SF12">
    <property type="entry name" value="DIACETYLCHITOBIOSE BINDING PROTEIN DASA"/>
    <property type="match status" value="1"/>
</dbReference>
<dbReference type="Pfam" id="PF01547">
    <property type="entry name" value="SBP_bac_1"/>
    <property type="match status" value="1"/>
</dbReference>
<gene>
    <name evidence="2" type="ORF">BW737_007865</name>
</gene>
<keyword evidence="1" id="KW-0732">Signal</keyword>
<comment type="caution">
    <text evidence="2">The sequence shown here is derived from an EMBL/GenBank/DDBJ whole genome shotgun (WGS) entry which is preliminary data.</text>
</comment>
<dbReference type="RefSeq" id="WP_086614044.1">
    <property type="nucleotide sequence ID" value="NZ_MTPX02000041.1"/>
</dbReference>
<proteinExistence type="predicted"/>
<dbReference type="PROSITE" id="PS51257">
    <property type="entry name" value="PROKAR_LIPOPROTEIN"/>
    <property type="match status" value="1"/>
</dbReference>
<dbReference type="SUPFAM" id="SSF53850">
    <property type="entry name" value="Periplasmic binding protein-like II"/>
    <property type="match status" value="1"/>
</dbReference>
<sequence length="437" mass="46320">MRIRKSMAALAAVTLVGALGLSACGSGTGDDSADGVTELSIYIDSDPSSIALWDPLVESFNSSHEDIQISYETHPSGSEGDNLVKTRLSTGDMNDLFWYNSGSLLKALSPDSTLVDLSDQEWADKVDDNWTQAASTDNGLYGLPVGASFAFGMIYNKDVYDQLGLDVPESWEEFMDNNEAIEAAGITPVVQTYSDTWTSQVMVLGDAANVLAADPEWADNYTANKAKYVDDPAFAGFQHLQDVYDAGYLNDDFASATYDDGVKMLAEGTAAHYPMLTSNVSAAIGENYPDADASLGVFAIPADDAANTTLTIGTPNGMYIPKTTEGAKLDAAYELLDWLATPDACSVMGSAITVGGPFVIDGCELPSTATSLVGDMTPYYEEDNTGLALEFLSPIKGPSLEQITVQVGSGISTAAEGAALYDQDVEKQAQQLGLEGW</sequence>
<feature type="chain" id="PRO_5046876741" evidence="1">
    <location>
        <begin position="24"/>
        <end position="437"/>
    </location>
</feature>
<dbReference type="PANTHER" id="PTHR43649">
    <property type="entry name" value="ARABINOSE-BINDING PROTEIN-RELATED"/>
    <property type="match status" value="1"/>
</dbReference>
<reference evidence="2 3" key="1">
    <citation type="submission" date="2017-10" db="EMBL/GenBank/DDBJ databases">
        <title>Draft genome sequence of cellulolytic Actinomyces sp CtC72 isolated from cattle rumen fluid.</title>
        <authorList>
            <person name="Joshi A.J."/>
            <person name="Vasudevan G."/>
            <person name="Lanjekar V.B."/>
            <person name="Hivarkar S."/>
            <person name="Engineer A."/>
            <person name="Pore S.D."/>
            <person name="Dhakephalkar P.K."/>
            <person name="Dagar S."/>
        </authorList>
    </citation>
    <scope>NUCLEOTIDE SEQUENCE [LARGE SCALE GENOMIC DNA]</scope>
    <source>
        <strain evidence="3">CtC72</strain>
    </source>
</reference>
<name>A0ABX4MBX8_9ACTO</name>
<dbReference type="InterPro" id="IPR006059">
    <property type="entry name" value="SBP"/>
</dbReference>
<feature type="signal peptide" evidence="1">
    <location>
        <begin position="1"/>
        <end position="23"/>
    </location>
</feature>
<dbReference type="Gene3D" id="3.40.190.10">
    <property type="entry name" value="Periplasmic binding protein-like II"/>
    <property type="match status" value="2"/>
</dbReference>
<evidence type="ECO:0000313" key="3">
    <source>
        <dbReference type="Proteomes" id="UP000194577"/>
    </source>
</evidence>
<evidence type="ECO:0000256" key="1">
    <source>
        <dbReference type="SAM" id="SignalP"/>
    </source>
</evidence>
<dbReference type="EMBL" id="MTPX02000041">
    <property type="protein sequence ID" value="PHP52751.1"/>
    <property type="molecule type" value="Genomic_DNA"/>
</dbReference>
<evidence type="ECO:0000313" key="2">
    <source>
        <dbReference type="EMBL" id="PHP52751.1"/>
    </source>
</evidence>
<accession>A0ABX4MBX8</accession>
<keyword evidence="3" id="KW-1185">Reference proteome</keyword>